<keyword evidence="2" id="KW-0732">Signal</keyword>
<keyword evidence="1" id="KW-0472">Membrane</keyword>
<accession>A0ABN7NJS4</accession>
<name>A0ABN7NJS4_TIMPD</name>
<gene>
    <name evidence="3" type="ORF">TPAB3V08_LOCUS2143</name>
</gene>
<feature type="chain" id="PRO_5045430536" evidence="2">
    <location>
        <begin position="19"/>
        <end position="195"/>
    </location>
</feature>
<keyword evidence="1" id="KW-1133">Transmembrane helix</keyword>
<reference evidence="3" key="1">
    <citation type="submission" date="2021-03" db="EMBL/GenBank/DDBJ databases">
        <authorList>
            <person name="Tran Van P."/>
        </authorList>
    </citation>
    <scope>NUCLEOTIDE SEQUENCE</scope>
</reference>
<proteinExistence type="predicted"/>
<evidence type="ECO:0000313" key="3">
    <source>
        <dbReference type="EMBL" id="CAG2055134.1"/>
    </source>
</evidence>
<evidence type="ECO:0000256" key="2">
    <source>
        <dbReference type="SAM" id="SignalP"/>
    </source>
</evidence>
<keyword evidence="4" id="KW-1185">Reference proteome</keyword>
<comment type="caution">
    <text evidence="3">The sequence shown here is derived from an EMBL/GenBank/DDBJ whole genome shotgun (WGS) entry which is preliminary data.</text>
</comment>
<feature type="non-terminal residue" evidence="3">
    <location>
        <position position="195"/>
    </location>
</feature>
<keyword evidence="1" id="KW-0812">Transmembrane</keyword>
<organism evidence="3 4">
    <name type="scientific">Timema podura</name>
    <name type="common">Walking stick</name>
    <dbReference type="NCBI Taxonomy" id="61482"/>
    <lineage>
        <taxon>Eukaryota</taxon>
        <taxon>Metazoa</taxon>
        <taxon>Ecdysozoa</taxon>
        <taxon>Arthropoda</taxon>
        <taxon>Hexapoda</taxon>
        <taxon>Insecta</taxon>
        <taxon>Pterygota</taxon>
        <taxon>Neoptera</taxon>
        <taxon>Polyneoptera</taxon>
        <taxon>Phasmatodea</taxon>
        <taxon>Timematodea</taxon>
        <taxon>Timematoidea</taxon>
        <taxon>Timematidae</taxon>
        <taxon>Timema</taxon>
    </lineage>
</organism>
<evidence type="ECO:0000313" key="4">
    <source>
        <dbReference type="Proteomes" id="UP001153148"/>
    </source>
</evidence>
<dbReference type="Proteomes" id="UP001153148">
    <property type="component" value="Unassembled WGS sequence"/>
</dbReference>
<sequence>MITTGAAILSLCVFCVLGFANSPTDDKVKGGVDRSSTVIAKEPEVRTIGGEWSCLEKAEDSQVSSQPKAGEMARSQVYFLLFILSVSLCSLVAILSLSPSLYRLGGCDDCRYEAGFVSGTTPPPSPAVTAKVITAMGFAPNNPSTSFGSGQSGLTLSAVLLQGLQGTNAWECSPKCPPQTRTAQLVLTARSPEFL</sequence>
<evidence type="ECO:0000256" key="1">
    <source>
        <dbReference type="SAM" id="Phobius"/>
    </source>
</evidence>
<feature type="transmembrane region" description="Helical" evidence="1">
    <location>
        <begin position="77"/>
        <end position="97"/>
    </location>
</feature>
<protein>
    <submittedName>
        <fullName evidence="3">Uncharacterized protein</fullName>
    </submittedName>
</protein>
<dbReference type="EMBL" id="CAJPIN010002124">
    <property type="protein sequence ID" value="CAG2055134.1"/>
    <property type="molecule type" value="Genomic_DNA"/>
</dbReference>
<feature type="signal peptide" evidence="2">
    <location>
        <begin position="1"/>
        <end position="18"/>
    </location>
</feature>